<name>A0A165Z1Q4_EXIGL</name>
<gene>
    <name evidence="2" type="ORF">EXIGLDRAFT_521483</name>
</gene>
<keyword evidence="3" id="KW-1185">Reference proteome</keyword>
<proteinExistence type="predicted"/>
<feature type="region of interest" description="Disordered" evidence="1">
    <location>
        <begin position="41"/>
        <end position="79"/>
    </location>
</feature>
<sequence>MGVAHVQFIRIAGLQARSSGRCARPDRNRHRRRRRAPFDCEGYGREGVRESERATALRDGPGCRRIVPSPRRKPNPNAK</sequence>
<protein>
    <submittedName>
        <fullName evidence="2">Uncharacterized protein</fullName>
    </submittedName>
</protein>
<reference evidence="2 3" key="1">
    <citation type="journal article" date="2016" name="Mol. Biol. Evol.">
        <title>Comparative Genomics of Early-Diverging Mushroom-Forming Fungi Provides Insights into the Origins of Lignocellulose Decay Capabilities.</title>
        <authorList>
            <person name="Nagy L.G."/>
            <person name="Riley R."/>
            <person name="Tritt A."/>
            <person name="Adam C."/>
            <person name="Daum C."/>
            <person name="Floudas D."/>
            <person name="Sun H."/>
            <person name="Yadav J.S."/>
            <person name="Pangilinan J."/>
            <person name="Larsson K.H."/>
            <person name="Matsuura K."/>
            <person name="Barry K."/>
            <person name="Labutti K."/>
            <person name="Kuo R."/>
            <person name="Ohm R.A."/>
            <person name="Bhattacharya S.S."/>
            <person name="Shirouzu T."/>
            <person name="Yoshinaga Y."/>
            <person name="Martin F.M."/>
            <person name="Grigoriev I.V."/>
            <person name="Hibbett D.S."/>
        </authorList>
    </citation>
    <scope>NUCLEOTIDE SEQUENCE [LARGE SCALE GENOMIC DNA]</scope>
    <source>
        <strain evidence="2 3">HHB12029</strain>
    </source>
</reference>
<feature type="compositionally biased region" description="Basic residues" evidence="1">
    <location>
        <begin position="70"/>
        <end position="79"/>
    </location>
</feature>
<dbReference type="AlphaFoldDB" id="A0A165Z1Q4"/>
<feature type="compositionally biased region" description="Basic and acidic residues" evidence="1">
    <location>
        <begin position="41"/>
        <end position="56"/>
    </location>
</feature>
<dbReference type="EMBL" id="KV426823">
    <property type="protein sequence ID" value="KZV78609.1"/>
    <property type="molecule type" value="Genomic_DNA"/>
</dbReference>
<evidence type="ECO:0000256" key="1">
    <source>
        <dbReference type="SAM" id="MobiDB-lite"/>
    </source>
</evidence>
<evidence type="ECO:0000313" key="3">
    <source>
        <dbReference type="Proteomes" id="UP000077266"/>
    </source>
</evidence>
<dbReference type="InParanoid" id="A0A165Z1Q4"/>
<evidence type="ECO:0000313" key="2">
    <source>
        <dbReference type="EMBL" id="KZV78609.1"/>
    </source>
</evidence>
<accession>A0A165Z1Q4</accession>
<organism evidence="2 3">
    <name type="scientific">Exidia glandulosa HHB12029</name>
    <dbReference type="NCBI Taxonomy" id="1314781"/>
    <lineage>
        <taxon>Eukaryota</taxon>
        <taxon>Fungi</taxon>
        <taxon>Dikarya</taxon>
        <taxon>Basidiomycota</taxon>
        <taxon>Agaricomycotina</taxon>
        <taxon>Agaricomycetes</taxon>
        <taxon>Auriculariales</taxon>
        <taxon>Exidiaceae</taxon>
        <taxon>Exidia</taxon>
    </lineage>
</organism>
<dbReference type="Proteomes" id="UP000077266">
    <property type="component" value="Unassembled WGS sequence"/>
</dbReference>